<dbReference type="InterPro" id="IPR018730">
    <property type="entry name" value="DUF2273"/>
</dbReference>
<organism evidence="2 3">
    <name type="scientific">Brochothrix thermosphacta</name>
    <name type="common">Microbacterium thermosphactum</name>
    <dbReference type="NCBI Taxonomy" id="2756"/>
    <lineage>
        <taxon>Bacteria</taxon>
        <taxon>Bacillati</taxon>
        <taxon>Bacillota</taxon>
        <taxon>Bacilli</taxon>
        <taxon>Bacillales</taxon>
        <taxon>Listeriaceae</taxon>
        <taxon>Brochothrix</taxon>
    </lineage>
</organism>
<feature type="transmembrane region" description="Helical" evidence="1">
    <location>
        <begin position="12"/>
        <end position="28"/>
    </location>
</feature>
<keyword evidence="1" id="KW-1133">Transmembrane helix</keyword>
<sequence length="58" mass="6730">MKELIKENQYALIGASVGFVIALLFITLGFFKTILLLFLTFCGFMIGYYLNKRIKYLK</sequence>
<keyword evidence="1" id="KW-0472">Membrane</keyword>
<name>A0A291C0U2_BROTH</name>
<dbReference type="KEGG" id="bths:CNY62_12525"/>
<protein>
    <submittedName>
        <fullName evidence="2">DUF2273 domain-containing protein</fullName>
    </submittedName>
</protein>
<dbReference type="AlphaFoldDB" id="A0A291C0U2"/>
<reference evidence="2 3" key="1">
    <citation type="submission" date="2017-09" db="EMBL/GenBank/DDBJ databases">
        <title>Complete Genome Sequences of Two Strains of the Meat Spoilage Bacterium Brochothrix thermosphacta Isolated from Ground Chicken.</title>
        <authorList>
            <person name="Paoli G.C."/>
            <person name="Wijey C."/>
            <person name="Chen C.-Y."/>
            <person name="Nguyen L."/>
            <person name="Yan X."/>
            <person name="Irwin P.L."/>
        </authorList>
    </citation>
    <scope>NUCLEOTIDE SEQUENCE [LARGE SCALE GENOMIC DNA]</scope>
    <source>
        <strain evidence="2 3">BI</strain>
    </source>
</reference>
<proteinExistence type="predicted"/>
<keyword evidence="3" id="KW-1185">Reference proteome</keyword>
<evidence type="ECO:0000313" key="3">
    <source>
        <dbReference type="Proteomes" id="UP000243591"/>
    </source>
</evidence>
<evidence type="ECO:0000313" key="2">
    <source>
        <dbReference type="EMBL" id="ATF27125.1"/>
    </source>
</evidence>
<dbReference type="Pfam" id="PF10031">
    <property type="entry name" value="DUF2273"/>
    <property type="match status" value="1"/>
</dbReference>
<dbReference type="RefSeq" id="WP_081312182.1">
    <property type="nucleotide sequence ID" value="NZ_CBCPHX010000001.1"/>
</dbReference>
<evidence type="ECO:0000256" key="1">
    <source>
        <dbReference type="SAM" id="Phobius"/>
    </source>
</evidence>
<keyword evidence="1" id="KW-0812">Transmembrane</keyword>
<dbReference type="EMBL" id="CP023483">
    <property type="protein sequence ID" value="ATF27125.1"/>
    <property type="molecule type" value="Genomic_DNA"/>
</dbReference>
<accession>A0A291C0U2</accession>
<dbReference type="GeneID" id="66536099"/>
<gene>
    <name evidence="2" type="ORF">CNY62_12525</name>
</gene>
<feature type="transmembrane region" description="Helical" evidence="1">
    <location>
        <begin position="34"/>
        <end position="51"/>
    </location>
</feature>
<dbReference type="Proteomes" id="UP000243591">
    <property type="component" value="Chromosome"/>
</dbReference>